<reference evidence="6" key="2">
    <citation type="journal article" date="2023" name="IMA Fungus">
        <title>Comparative genomic study of the Penicillium genus elucidates a diverse pangenome and 15 lateral gene transfer events.</title>
        <authorList>
            <person name="Petersen C."/>
            <person name="Sorensen T."/>
            <person name="Nielsen M.R."/>
            <person name="Sondergaard T.E."/>
            <person name="Sorensen J.L."/>
            <person name="Fitzpatrick D.A."/>
            <person name="Frisvad J.C."/>
            <person name="Nielsen K.L."/>
        </authorList>
    </citation>
    <scope>NUCLEOTIDE SEQUENCE</scope>
    <source>
        <strain evidence="6">IBT 29677</strain>
    </source>
</reference>
<dbReference type="CDD" id="cd12148">
    <property type="entry name" value="fungal_TF_MHR"/>
    <property type="match status" value="1"/>
</dbReference>
<name>A0A9W9VY95_9EURO</name>
<dbReference type="InterPro" id="IPR007219">
    <property type="entry name" value="XnlR_reg_dom"/>
</dbReference>
<evidence type="ECO:0000256" key="1">
    <source>
        <dbReference type="ARBA" id="ARBA00004123"/>
    </source>
</evidence>
<keyword evidence="7" id="KW-1185">Reference proteome</keyword>
<evidence type="ECO:0000256" key="4">
    <source>
        <dbReference type="ARBA" id="ARBA00023242"/>
    </source>
</evidence>
<evidence type="ECO:0000256" key="3">
    <source>
        <dbReference type="ARBA" id="ARBA00023163"/>
    </source>
</evidence>
<dbReference type="Pfam" id="PF04082">
    <property type="entry name" value="Fungal_trans"/>
    <property type="match status" value="1"/>
</dbReference>
<dbReference type="AlphaFoldDB" id="A0A9W9VY95"/>
<feature type="domain" description="Xylanolytic transcriptional activator regulatory" evidence="5">
    <location>
        <begin position="172"/>
        <end position="245"/>
    </location>
</feature>
<dbReference type="InterPro" id="IPR050613">
    <property type="entry name" value="Sec_Metabolite_Reg"/>
</dbReference>
<comment type="subcellular location">
    <subcellularLocation>
        <location evidence="1">Nucleus</location>
    </subcellularLocation>
</comment>
<proteinExistence type="predicted"/>
<sequence>MKLRGREEEDPASSFNPEDIEITAEDLPALAAKDELRNLGYMPDQSPLFGKAVPTRYLEVTNFSYYALYPPIFSRDYAAWWSDRASGKPLTPEFTCLLIRVCACSSQYLNSEIQTRLESELGESVQSLSESYHHAAKQLSNTIAPGKGGLAQIQQLFLTAAWFKSESLFVESWHALSSCIHEAQELGMHKKVQKPGLSEFEIEMRRRLWCLLYTWDWQMSMLLSRPLIINPAACSYELPNMKLETLDPATGPPSPVSHIASQCELGQMITRDLTAMGGTTDVIETDSIKSDIETWIDSLPAAYQENNPDTRWDEEHIYVPLQRRQLHAIGYMTMLLPFKGYLVKTFDSQASDVDRARRASAIEIALHLMKVSHRLFDHVFPVNAKFHLVTFLIFDTAAFLCSAIIHDKDRSLPQRENAFQAIKLACSLMGQLASVTKTGAICYPVLNRLAKSLSPNITASVNGTTTGDISNAGTMTFDSSPDFDFLDADNPESLSLSLGLMPANGMFLPSSADLDFPMAGMEIPPIMSVGDFSNMDVGQFDQIWDWQNLDLTLLPLPHTK</sequence>
<accession>A0A9W9VY95</accession>
<dbReference type="GeneID" id="81370770"/>
<evidence type="ECO:0000259" key="5">
    <source>
        <dbReference type="SMART" id="SM00906"/>
    </source>
</evidence>
<dbReference type="PANTHER" id="PTHR31001:SF84">
    <property type="entry name" value="FUNGAL SPECIFIC TRANSCRIPTION FACTOR"/>
    <property type="match status" value="1"/>
</dbReference>
<dbReference type="RefSeq" id="XP_056487341.1">
    <property type="nucleotide sequence ID" value="XM_056631790.1"/>
</dbReference>
<dbReference type="EMBL" id="JAPZBU010000008">
    <property type="protein sequence ID" value="KAJ5391663.1"/>
    <property type="molecule type" value="Genomic_DNA"/>
</dbReference>
<dbReference type="GO" id="GO:0008270">
    <property type="term" value="F:zinc ion binding"/>
    <property type="evidence" value="ECO:0007669"/>
    <property type="project" value="InterPro"/>
</dbReference>
<protein>
    <recommendedName>
        <fullName evidence="5">Xylanolytic transcriptional activator regulatory domain-containing protein</fullName>
    </recommendedName>
</protein>
<dbReference type="SMART" id="SM00906">
    <property type="entry name" value="Fungal_trans"/>
    <property type="match status" value="1"/>
</dbReference>
<evidence type="ECO:0000313" key="7">
    <source>
        <dbReference type="Proteomes" id="UP001147747"/>
    </source>
</evidence>
<dbReference type="GO" id="GO:0005634">
    <property type="term" value="C:nucleus"/>
    <property type="evidence" value="ECO:0007669"/>
    <property type="project" value="UniProtKB-SubCell"/>
</dbReference>
<evidence type="ECO:0000313" key="6">
    <source>
        <dbReference type="EMBL" id="KAJ5391663.1"/>
    </source>
</evidence>
<reference evidence="6" key="1">
    <citation type="submission" date="2022-12" db="EMBL/GenBank/DDBJ databases">
        <authorList>
            <person name="Petersen C."/>
        </authorList>
    </citation>
    <scope>NUCLEOTIDE SEQUENCE</scope>
    <source>
        <strain evidence="6">IBT 29677</strain>
    </source>
</reference>
<evidence type="ECO:0000256" key="2">
    <source>
        <dbReference type="ARBA" id="ARBA00023015"/>
    </source>
</evidence>
<comment type="caution">
    <text evidence="6">The sequence shown here is derived from an EMBL/GenBank/DDBJ whole genome shotgun (WGS) entry which is preliminary data.</text>
</comment>
<dbReference type="GO" id="GO:0006351">
    <property type="term" value="P:DNA-templated transcription"/>
    <property type="evidence" value="ECO:0007669"/>
    <property type="project" value="InterPro"/>
</dbReference>
<keyword evidence="2" id="KW-0805">Transcription regulation</keyword>
<dbReference type="GO" id="GO:0003677">
    <property type="term" value="F:DNA binding"/>
    <property type="evidence" value="ECO:0007669"/>
    <property type="project" value="InterPro"/>
</dbReference>
<keyword evidence="3" id="KW-0804">Transcription</keyword>
<dbReference type="OrthoDB" id="5344325at2759"/>
<dbReference type="PANTHER" id="PTHR31001">
    <property type="entry name" value="UNCHARACTERIZED TRANSCRIPTIONAL REGULATORY PROTEIN"/>
    <property type="match status" value="1"/>
</dbReference>
<keyword evidence="4" id="KW-0539">Nucleus</keyword>
<organism evidence="6 7">
    <name type="scientific">Penicillium cosmopolitanum</name>
    <dbReference type="NCBI Taxonomy" id="1131564"/>
    <lineage>
        <taxon>Eukaryota</taxon>
        <taxon>Fungi</taxon>
        <taxon>Dikarya</taxon>
        <taxon>Ascomycota</taxon>
        <taxon>Pezizomycotina</taxon>
        <taxon>Eurotiomycetes</taxon>
        <taxon>Eurotiomycetidae</taxon>
        <taxon>Eurotiales</taxon>
        <taxon>Aspergillaceae</taxon>
        <taxon>Penicillium</taxon>
    </lineage>
</organism>
<gene>
    <name evidence="6" type="ORF">N7509_007153</name>
</gene>
<dbReference type="Proteomes" id="UP001147747">
    <property type="component" value="Unassembled WGS sequence"/>
</dbReference>